<dbReference type="InterPro" id="IPR052533">
    <property type="entry name" value="WalJ/YycJ-like"/>
</dbReference>
<dbReference type="Proteomes" id="UP001164803">
    <property type="component" value="Chromosome"/>
</dbReference>
<gene>
    <name evidence="2" type="ORF">NZD86_22955</name>
</gene>
<sequence length="269" mass="30055">MRFSILASGSSGNSIYIEHGDTRLLLDAGISGKQLRMRLDAACGRDLADLTAVLVTHEHDDHVRGLAQVYKHAPSPVYMTEGTHASLSDKQKPELADRTLQIVQEDVSFDIGTIRVTPFAISHDAEQPVAYRFDTDDASLAVITDLGYVTDHQKSLLQNCDAYVFESNHDVDMLRVGRYPWHLKRRILGDKGHLSNTDAAYALIDILPDAPVDVYLAHLSEENNQPDLADLTVRQILDDARPTIAPEIRLKRTSRHEPTKFVDLIRQPV</sequence>
<dbReference type="PANTHER" id="PTHR47619">
    <property type="entry name" value="METALLO-HYDROLASE YYCJ-RELATED"/>
    <property type="match status" value="1"/>
</dbReference>
<dbReference type="InterPro" id="IPR036866">
    <property type="entry name" value="RibonucZ/Hydroxyglut_hydro"/>
</dbReference>
<evidence type="ECO:0000259" key="1">
    <source>
        <dbReference type="SMART" id="SM00849"/>
    </source>
</evidence>
<dbReference type="RefSeq" id="WP_268044398.1">
    <property type="nucleotide sequence ID" value="NZ_CP104064.1"/>
</dbReference>
<evidence type="ECO:0000313" key="2">
    <source>
        <dbReference type="EMBL" id="WAH36979.1"/>
    </source>
</evidence>
<evidence type="ECO:0000313" key="3">
    <source>
        <dbReference type="Proteomes" id="UP001164803"/>
    </source>
</evidence>
<dbReference type="SUPFAM" id="SSF56281">
    <property type="entry name" value="Metallo-hydrolase/oxidoreductase"/>
    <property type="match status" value="1"/>
</dbReference>
<proteinExistence type="predicted"/>
<protein>
    <submittedName>
        <fullName evidence="2">MBL fold metallo-hydrolase</fullName>
    </submittedName>
</protein>
<dbReference type="Pfam" id="PF12706">
    <property type="entry name" value="Lactamase_B_2"/>
    <property type="match status" value="1"/>
</dbReference>
<organism evidence="2 3">
    <name type="scientific">Alicyclobacillus dauci</name>
    <dbReference type="NCBI Taxonomy" id="1475485"/>
    <lineage>
        <taxon>Bacteria</taxon>
        <taxon>Bacillati</taxon>
        <taxon>Bacillota</taxon>
        <taxon>Bacilli</taxon>
        <taxon>Bacillales</taxon>
        <taxon>Alicyclobacillaceae</taxon>
        <taxon>Alicyclobacillus</taxon>
    </lineage>
</organism>
<dbReference type="SMART" id="SM00849">
    <property type="entry name" value="Lactamase_B"/>
    <property type="match status" value="1"/>
</dbReference>
<keyword evidence="3" id="KW-1185">Reference proteome</keyword>
<dbReference type="Gene3D" id="3.60.15.10">
    <property type="entry name" value="Ribonuclease Z/Hydroxyacylglutathione hydrolase-like"/>
    <property type="match status" value="1"/>
</dbReference>
<reference evidence="2" key="1">
    <citation type="submission" date="2022-08" db="EMBL/GenBank/DDBJ databases">
        <title>Alicyclobacillus dauci DSM2870, complete genome.</title>
        <authorList>
            <person name="Wang Q."/>
            <person name="Cai R."/>
            <person name="Wang Z."/>
        </authorList>
    </citation>
    <scope>NUCLEOTIDE SEQUENCE</scope>
    <source>
        <strain evidence="2">DSM 28700</strain>
    </source>
</reference>
<name>A0ABY6Z258_9BACL</name>
<dbReference type="PANTHER" id="PTHR47619:SF1">
    <property type="entry name" value="EXODEOXYRIBONUCLEASE WALJ"/>
    <property type="match status" value="1"/>
</dbReference>
<feature type="domain" description="Metallo-beta-lactamase" evidence="1">
    <location>
        <begin position="11"/>
        <end position="218"/>
    </location>
</feature>
<dbReference type="EMBL" id="CP104064">
    <property type="protein sequence ID" value="WAH36979.1"/>
    <property type="molecule type" value="Genomic_DNA"/>
</dbReference>
<dbReference type="InterPro" id="IPR001279">
    <property type="entry name" value="Metallo-B-lactamas"/>
</dbReference>
<accession>A0ABY6Z258</accession>